<protein>
    <submittedName>
        <fullName evidence="6">LysR family transcriptional regulator</fullName>
    </submittedName>
</protein>
<comment type="similarity">
    <text evidence="1">Belongs to the LysR transcriptional regulatory family.</text>
</comment>
<evidence type="ECO:0000313" key="7">
    <source>
        <dbReference type="Proteomes" id="UP001301152"/>
    </source>
</evidence>
<dbReference type="CDD" id="cd08476">
    <property type="entry name" value="PBP2_CrgA_like_7"/>
    <property type="match status" value="1"/>
</dbReference>
<sequence length="299" mass="33625">MSSPHFAALEAFVQAAETGSFKEAGRRLGISSSAIGRTIARLEAGLEVRLFYRSTRAIALTAEGEKFLVRCHRIFAEYEAAREEMGEVTTAPVGRLRVGFPSMGTEMMHHIIAFQSEYPEIELDLDFSDRLVNVVEEGFDVVMRIGTVEDSRLRMRRLKGFRHQLVATPAYIARYGHPQQVSDLTAHRCLRYRYPTTGRLSPWTFLHNGQSLRPELPQSAVANNVSTLLSMVMGDQGIALLPDLIVSENLKAGKLTAIFDACVYDERAVSLLWPSSRQYLPKVRVFVQFMASRLERELA</sequence>
<dbReference type="SUPFAM" id="SSF46785">
    <property type="entry name" value="Winged helix' DNA-binding domain"/>
    <property type="match status" value="1"/>
</dbReference>
<dbReference type="InterPro" id="IPR036390">
    <property type="entry name" value="WH_DNA-bd_sf"/>
</dbReference>
<feature type="domain" description="HTH lysR-type" evidence="5">
    <location>
        <begin position="4"/>
        <end position="61"/>
    </location>
</feature>
<dbReference type="Proteomes" id="UP001301152">
    <property type="component" value="Unassembled WGS sequence"/>
</dbReference>
<keyword evidence="4" id="KW-0804">Transcription</keyword>
<evidence type="ECO:0000313" key="6">
    <source>
        <dbReference type="EMBL" id="MCX2562905.1"/>
    </source>
</evidence>
<dbReference type="InterPro" id="IPR058163">
    <property type="entry name" value="LysR-type_TF_proteobact-type"/>
</dbReference>
<dbReference type="SUPFAM" id="SSF53850">
    <property type="entry name" value="Periplasmic binding protein-like II"/>
    <property type="match status" value="1"/>
</dbReference>
<dbReference type="Pfam" id="PF00126">
    <property type="entry name" value="HTH_1"/>
    <property type="match status" value="1"/>
</dbReference>
<dbReference type="Pfam" id="PF03466">
    <property type="entry name" value="LysR_substrate"/>
    <property type="match status" value="1"/>
</dbReference>
<dbReference type="InterPro" id="IPR000847">
    <property type="entry name" value="LysR_HTH_N"/>
</dbReference>
<keyword evidence="3" id="KW-0238">DNA-binding</keyword>
<reference evidence="6 7" key="1">
    <citation type="submission" date="2022-11" db="EMBL/GenBank/DDBJ databases">
        <title>Genome sequencing of Acetobacter type strain.</title>
        <authorList>
            <person name="Heo J."/>
            <person name="Lee D."/>
            <person name="Han B.-H."/>
            <person name="Hong S.-B."/>
            <person name="Kwon S.-W."/>
        </authorList>
    </citation>
    <scope>NUCLEOTIDE SEQUENCE [LARGE SCALE GENOMIC DNA]</scope>
    <source>
        <strain evidence="6 7">KACC 21253</strain>
    </source>
</reference>
<evidence type="ECO:0000256" key="4">
    <source>
        <dbReference type="ARBA" id="ARBA00023163"/>
    </source>
</evidence>
<evidence type="ECO:0000256" key="3">
    <source>
        <dbReference type="ARBA" id="ARBA00023125"/>
    </source>
</evidence>
<keyword evidence="7" id="KW-1185">Reference proteome</keyword>
<dbReference type="PROSITE" id="PS50931">
    <property type="entry name" value="HTH_LYSR"/>
    <property type="match status" value="1"/>
</dbReference>
<dbReference type="RefSeq" id="WP_086635048.1">
    <property type="nucleotide sequence ID" value="NZ_JAERKX010000013.1"/>
</dbReference>
<name>A0ABT3QCB0_9PROT</name>
<dbReference type="InterPro" id="IPR036388">
    <property type="entry name" value="WH-like_DNA-bd_sf"/>
</dbReference>
<dbReference type="EMBL" id="JAPIUZ010000001">
    <property type="protein sequence ID" value="MCX2562905.1"/>
    <property type="molecule type" value="Genomic_DNA"/>
</dbReference>
<proteinExistence type="inferred from homology"/>
<gene>
    <name evidence="6" type="ORF">OQ497_02815</name>
</gene>
<accession>A0ABT3QCB0</accession>
<evidence type="ECO:0000256" key="1">
    <source>
        <dbReference type="ARBA" id="ARBA00009437"/>
    </source>
</evidence>
<dbReference type="Gene3D" id="1.10.10.10">
    <property type="entry name" value="Winged helix-like DNA-binding domain superfamily/Winged helix DNA-binding domain"/>
    <property type="match status" value="1"/>
</dbReference>
<keyword evidence="2" id="KW-0805">Transcription regulation</keyword>
<comment type="caution">
    <text evidence="6">The sequence shown here is derived from an EMBL/GenBank/DDBJ whole genome shotgun (WGS) entry which is preliminary data.</text>
</comment>
<dbReference type="PANTHER" id="PTHR30537">
    <property type="entry name" value="HTH-TYPE TRANSCRIPTIONAL REGULATOR"/>
    <property type="match status" value="1"/>
</dbReference>
<organism evidence="6 7">
    <name type="scientific">Acetobacter thailandicus</name>
    <dbReference type="NCBI Taxonomy" id="1502842"/>
    <lineage>
        <taxon>Bacteria</taxon>
        <taxon>Pseudomonadati</taxon>
        <taxon>Pseudomonadota</taxon>
        <taxon>Alphaproteobacteria</taxon>
        <taxon>Acetobacterales</taxon>
        <taxon>Acetobacteraceae</taxon>
        <taxon>Acetobacter</taxon>
    </lineage>
</organism>
<dbReference type="InterPro" id="IPR005119">
    <property type="entry name" value="LysR_subst-bd"/>
</dbReference>
<evidence type="ECO:0000256" key="2">
    <source>
        <dbReference type="ARBA" id="ARBA00023015"/>
    </source>
</evidence>
<dbReference type="Gene3D" id="3.40.190.290">
    <property type="match status" value="1"/>
</dbReference>
<evidence type="ECO:0000259" key="5">
    <source>
        <dbReference type="PROSITE" id="PS50931"/>
    </source>
</evidence>
<dbReference type="PANTHER" id="PTHR30537:SF72">
    <property type="entry name" value="LYSR FAMILY TRANSCRIPTIONAL REGULATOR"/>
    <property type="match status" value="1"/>
</dbReference>